<dbReference type="InterPro" id="IPR001789">
    <property type="entry name" value="Sig_transdc_resp-reg_receiver"/>
</dbReference>
<dbReference type="PANTHER" id="PTHR43280">
    <property type="entry name" value="ARAC-FAMILY TRANSCRIPTIONAL REGULATOR"/>
    <property type="match status" value="1"/>
</dbReference>
<dbReference type="Pfam" id="PF00072">
    <property type="entry name" value="Response_reg"/>
    <property type="match status" value="1"/>
</dbReference>
<dbReference type="EMBL" id="JACEIQ010000001">
    <property type="protein sequence ID" value="MBA4493316.1"/>
    <property type="molecule type" value="Genomic_DNA"/>
</dbReference>
<feature type="domain" description="HTH araC/xylS-type" evidence="5">
    <location>
        <begin position="437"/>
        <end position="535"/>
    </location>
</feature>
<dbReference type="Gene3D" id="1.10.10.60">
    <property type="entry name" value="Homeodomain-like"/>
    <property type="match status" value="2"/>
</dbReference>
<name>A0A7W1WP04_9BACL</name>
<keyword evidence="2" id="KW-0238">DNA-binding</keyword>
<dbReference type="AlphaFoldDB" id="A0A7W1WP04"/>
<dbReference type="SMART" id="SM00448">
    <property type="entry name" value="REC"/>
    <property type="match status" value="1"/>
</dbReference>
<feature type="domain" description="Response regulatory" evidence="6">
    <location>
        <begin position="3"/>
        <end position="120"/>
    </location>
</feature>
<dbReference type="RefSeq" id="WP_181750506.1">
    <property type="nucleotide sequence ID" value="NZ_JACEIQ010000001.1"/>
</dbReference>
<dbReference type="InterPro" id="IPR018060">
    <property type="entry name" value="HTH_AraC"/>
</dbReference>
<feature type="modified residue" description="4-aspartylphosphate" evidence="4">
    <location>
        <position position="55"/>
    </location>
</feature>
<dbReference type="SMART" id="SM00342">
    <property type="entry name" value="HTH_ARAC"/>
    <property type="match status" value="1"/>
</dbReference>
<evidence type="ECO:0000259" key="5">
    <source>
        <dbReference type="PROSITE" id="PS01124"/>
    </source>
</evidence>
<evidence type="ECO:0000313" key="8">
    <source>
        <dbReference type="Proteomes" id="UP000535491"/>
    </source>
</evidence>
<comment type="caution">
    <text evidence="7">The sequence shown here is derived from an EMBL/GenBank/DDBJ whole genome shotgun (WGS) entry which is preliminary data.</text>
</comment>
<dbReference type="SUPFAM" id="SSF46689">
    <property type="entry name" value="Homeodomain-like"/>
    <property type="match status" value="2"/>
</dbReference>
<dbReference type="InterPro" id="IPR018062">
    <property type="entry name" value="HTH_AraC-typ_CS"/>
</dbReference>
<evidence type="ECO:0000256" key="2">
    <source>
        <dbReference type="ARBA" id="ARBA00023125"/>
    </source>
</evidence>
<keyword evidence="4" id="KW-0597">Phosphoprotein</keyword>
<keyword evidence="8" id="KW-1185">Reference proteome</keyword>
<sequence length="538" mass="62623">MYKVMLVDDDYPVLELLSEAINWSDLDMQLQGGYENGASAFEAALREMPDILITDIGMPKMDGLELIQRMKKRKPGLRAAILSCHSEFHYAQKALKLHVQDYLLKDTLNPADLHKLLLQFKESLDRERTVNLQRLQLETLVDRNKEIMKEKFIRATIQQPIVNLDQWKAEAESFGLLFDDGTAYLPVLGMIDSFRSVQQRFMADDIIRFAIDNVIGEVINGDHLKAVAVTYGMKETFFLKPFHHNLRVNPFEEATNLVRRVQNALRRSLKISMSFILGEFCRNPDELKRGLTDLLSSTGQRFYMEKGAIEKKRHVSFAEKDLFTWYEQASREFRVMLIEKNSDTVVPTVSRWMTFLHEKSFPPETVKDWVLKLLLDLKLKLQSLQYFRSTYTVDILHKEILEIDSLTELTDWLISYFQSGISVAEKILGQSKREEVLDACKYISLHLDRKISLEEVAGHLYLNPSYFSRLFKKETGETFIEYVTRMKMNRAKELLDQTSYSVGKICEMLGYDNQSYFIKMFKSHTGLTPVEYRSQKIS</sequence>
<keyword evidence="3" id="KW-0804">Transcription</keyword>
<dbReference type="InterPro" id="IPR009057">
    <property type="entry name" value="Homeodomain-like_sf"/>
</dbReference>
<reference evidence="7 8" key="1">
    <citation type="submission" date="2020-07" db="EMBL/GenBank/DDBJ databases">
        <authorList>
            <person name="Feng H."/>
        </authorList>
    </citation>
    <scope>NUCLEOTIDE SEQUENCE [LARGE SCALE GENOMIC DNA]</scope>
    <source>
        <strain evidence="8">s-10</strain>
    </source>
</reference>
<protein>
    <submittedName>
        <fullName evidence="7">AraC family transcriptional regulator</fullName>
    </submittedName>
</protein>
<dbReference type="InterPro" id="IPR011006">
    <property type="entry name" value="CheY-like_superfamily"/>
</dbReference>
<proteinExistence type="predicted"/>
<dbReference type="CDD" id="cd17536">
    <property type="entry name" value="REC_YesN-like"/>
    <property type="match status" value="1"/>
</dbReference>
<dbReference type="PROSITE" id="PS01124">
    <property type="entry name" value="HTH_ARAC_FAMILY_2"/>
    <property type="match status" value="1"/>
</dbReference>
<dbReference type="PRINTS" id="PR00032">
    <property type="entry name" value="HTHARAC"/>
</dbReference>
<dbReference type="PROSITE" id="PS50110">
    <property type="entry name" value="RESPONSE_REGULATORY"/>
    <property type="match status" value="1"/>
</dbReference>
<evidence type="ECO:0000259" key="6">
    <source>
        <dbReference type="PROSITE" id="PS50110"/>
    </source>
</evidence>
<evidence type="ECO:0000256" key="3">
    <source>
        <dbReference type="ARBA" id="ARBA00023163"/>
    </source>
</evidence>
<dbReference type="PANTHER" id="PTHR43280:SF2">
    <property type="entry name" value="HTH-TYPE TRANSCRIPTIONAL REGULATOR EXSA"/>
    <property type="match status" value="1"/>
</dbReference>
<dbReference type="GO" id="GO:0000160">
    <property type="term" value="P:phosphorelay signal transduction system"/>
    <property type="evidence" value="ECO:0007669"/>
    <property type="project" value="InterPro"/>
</dbReference>
<dbReference type="SUPFAM" id="SSF52172">
    <property type="entry name" value="CheY-like"/>
    <property type="match status" value="1"/>
</dbReference>
<dbReference type="Gene3D" id="3.40.50.2300">
    <property type="match status" value="1"/>
</dbReference>
<dbReference type="GO" id="GO:0003700">
    <property type="term" value="F:DNA-binding transcription factor activity"/>
    <property type="evidence" value="ECO:0007669"/>
    <property type="project" value="InterPro"/>
</dbReference>
<evidence type="ECO:0000256" key="1">
    <source>
        <dbReference type="ARBA" id="ARBA00023015"/>
    </source>
</evidence>
<dbReference type="GO" id="GO:0043565">
    <property type="term" value="F:sequence-specific DNA binding"/>
    <property type="evidence" value="ECO:0007669"/>
    <property type="project" value="InterPro"/>
</dbReference>
<dbReference type="Pfam" id="PF12833">
    <property type="entry name" value="HTH_18"/>
    <property type="match status" value="1"/>
</dbReference>
<keyword evidence="1" id="KW-0805">Transcription regulation</keyword>
<dbReference type="InterPro" id="IPR020449">
    <property type="entry name" value="Tscrpt_reg_AraC-type_HTH"/>
</dbReference>
<accession>A0A7W1WP04</accession>
<evidence type="ECO:0000313" key="7">
    <source>
        <dbReference type="EMBL" id="MBA4493316.1"/>
    </source>
</evidence>
<evidence type="ECO:0000256" key="4">
    <source>
        <dbReference type="PROSITE-ProRule" id="PRU00169"/>
    </source>
</evidence>
<organism evidence="7 8">
    <name type="scientific">Paenactinomyces guangxiensis</name>
    <dbReference type="NCBI Taxonomy" id="1490290"/>
    <lineage>
        <taxon>Bacteria</taxon>
        <taxon>Bacillati</taxon>
        <taxon>Bacillota</taxon>
        <taxon>Bacilli</taxon>
        <taxon>Bacillales</taxon>
        <taxon>Thermoactinomycetaceae</taxon>
        <taxon>Paenactinomyces</taxon>
    </lineage>
</organism>
<dbReference type="Proteomes" id="UP000535491">
    <property type="component" value="Unassembled WGS sequence"/>
</dbReference>
<dbReference type="PROSITE" id="PS00041">
    <property type="entry name" value="HTH_ARAC_FAMILY_1"/>
    <property type="match status" value="1"/>
</dbReference>
<gene>
    <name evidence="7" type="ORF">H1191_03210</name>
</gene>